<sequence length="163" mass="17503">MMSPKKRGRKPVKRPRMEKQVSRSKKNHPADVNAVNNQAENYNQPSEQADAGEQKGCITGDEHTQLNLDGHTPNGATMNNVNESGQTQAANVSEADAAGCFFGHGCILAMSRWLAGELMDGCGVFCELMHGCGCVNLDGCGVFCELMDGCELMDASSVNFCKV</sequence>
<organism evidence="2 3">
    <name type="scientific">Panicum virgatum</name>
    <name type="common">Blackwell switchgrass</name>
    <dbReference type="NCBI Taxonomy" id="38727"/>
    <lineage>
        <taxon>Eukaryota</taxon>
        <taxon>Viridiplantae</taxon>
        <taxon>Streptophyta</taxon>
        <taxon>Embryophyta</taxon>
        <taxon>Tracheophyta</taxon>
        <taxon>Spermatophyta</taxon>
        <taxon>Magnoliopsida</taxon>
        <taxon>Liliopsida</taxon>
        <taxon>Poales</taxon>
        <taxon>Poaceae</taxon>
        <taxon>PACMAD clade</taxon>
        <taxon>Panicoideae</taxon>
        <taxon>Panicodae</taxon>
        <taxon>Paniceae</taxon>
        <taxon>Panicinae</taxon>
        <taxon>Panicum</taxon>
        <taxon>Panicum sect. Hiantes</taxon>
    </lineage>
</organism>
<feature type="region of interest" description="Disordered" evidence="1">
    <location>
        <begin position="1"/>
        <end position="54"/>
    </location>
</feature>
<name>A0A8T0X1W7_PANVG</name>
<reference evidence="2" key="1">
    <citation type="submission" date="2020-05" db="EMBL/GenBank/DDBJ databases">
        <title>WGS assembly of Panicum virgatum.</title>
        <authorList>
            <person name="Lovell J.T."/>
            <person name="Jenkins J."/>
            <person name="Shu S."/>
            <person name="Juenger T.E."/>
            <person name="Schmutz J."/>
        </authorList>
    </citation>
    <scope>NUCLEOTIDE SEQUENCE</scope>
    <source>
        <strain evidence="2">AP13</strain>
    </source>
</reference>
<proteinExistence type="predicted"/>
<dbReference type="EMBL" id="CM029038">
    <property type="protein sequence ID" value="KAG2649519.1"/>
    <property type="molecule type" value="Genomic_DNA"/>
</dbReference>
<accession>A0A8T0X1W7</accession>
<feature type="compositionally biased region" description="Polar residues" evidence="1">
    <location>
        <begin position="34"/>
        <end position="47"/>
    </location>
</feature>
<evidence type="ECO:0000313" key="2">
    <source>
        <dbReference type="EMBL" id="KAG2649519.1"/>
    </source>
</evidence>
<protein>
    <submittedName>
        <fullName evidence="2">Uncharacterized protein</fullName>
    </submittedName>
</protein>
<gene>
    <name evidence="2" type="ORF">PVAP13_1NG098619</name>
</gene>
<evidence type="ECO:0000313" key="3">
    <source>
        <dbReference type="Proteomes" id="UP000823388"/>
    </source>
</evidence>
<dbReference type="Proteomes" id="UP000823388">
    <property type="component" value="Chromosome 1N"/>
</dbReference>
<evidence type="ECO:0000256" key="1">
    <source>
        <dbReference type="SAM" id="MobiDB-lite"/>
    </source>
</evidence>
<comment type="caution">
    <text evidence="2">The sequence shown here is derived from an EMBL/GenBank/DDBJ whole genome shotgun (WGS) entry which is preliminary data.</text>
</comment>
<feature type="compositionally biased region" description="Basic residues" evidence="1">
    <location>
        <begin position="1"/>
        <end position="14"/>
    </location>
</feature>
<dbReference type="AlphaFoldDB" id="A0A8T0X1W7"/>
<keyword evidence="3" id="KW-1185">Reference proteome</keyword>